<organism evidence="1 2">
    <name type="scientific">Pistacia integerrima</name>
    <dbReference type="NCBI Taxonomy" id="434235"/>
    <lineage>
        <taxon>Eukaryota</taxon>
        <taxon>Viridiplantae</taxon>
        <taxon>Streptophyta</taxon>
        <taxon>Embryophyta</taxon>
        <taxon>Tracheophyta</taxon>
        <taxon>Spermatophyta</taxon>
        <taxon>Magnoliopsida</taxon>
        <taxon>eudicotyledons</taxon>
        <taxon>Gunneridae</taxon>
        <taxon>Pentapetalae</taxon>
        <taxon>rosids</taxon>
        <taxon>malvids</taxon>
        <taxon>Sapindales</taxon>
        <taxon>Anacardiaceae</taxon>
        <taxon>Pistacia</taxon>
    </lineage>
</organism>
<name>A0ACC0ZAN1_9ROSI</name>
<keyword evidence="2" id="KW-1185">Reference proteome</keyword>
<evidence type="ECO:0000313" key="2">
    <source>
        <dbReference type="Proteomes" id="UP001163603"/>
    </source>
</evidence>
<comment type="caution">
    <text evidence="1">The sequence shown here is derived from an EMBL/GenBank/DDBJ whole genome shotgun (WGS) entry which is preliminary data.</text>
</comment>
<dbReference type="EMBL" id="CM047737">
    <property type="protein sequence ID" value="KAJ0048201.1"/>
    <property type="molecule type" value="Genomic_DNA"/>
</dbReference>
<gene>
    <name evidence="1" type="ORF">Pint_15545</name>
</gene>
<protein>
    <submittedName>
        <fullName evidence="1">Uncharacterized protein</fullName>
    </submittedName>
</protein>
<accession>A0ACC0ZAN1</accession>
<dbReference type="Proteomes" id="UP001163603">
    <property type="component" value="Chromosome 2"/>
</dbReference>
<sequence length="127" mass="14581">MAMLPTSSMAGIRHPQIIMLTYQELRKCLVFSRMSPSTPSTLMFHKAFKNNYTSGEEEEQQPPKSKKSSPKANKKVQLSDHAEIVDSNISDENCEVQQETIETEADGFIQKKRKGFELCKWKTFKLH</sequence>
<proteinExistence type="predicted"/>
<evidence type="ECO:0000313" key="1">
    <source>
        <dbReference type="EMBL" id="KAJ0048201.1"/>
    </source>
</evidence>
<reference evidence="2" key="1">
    <citation type="journal article" date="2023" name="G3 (Bethesda)">
        <title>Genome assembly and association tests identify interacting loci associated with vigor, precocity, and sex in interspecific pistachio rootstocks.</title>
        <authorList>
            <person name="Palmer W."/>
            <person name="Jacygrad E."/>
            <person name="Sagayaradj S."/>
            <person name="Cavanaugh K."/>
            <person name="Han R."/>
            <person name="Bertier L."/>
            <person name="Beede B."/>
            <person name="Kafkas S."/>
            <person name="Golino D."/>
            <person name="Preece J."/>
            <person name="Michelmore R."/>
        </authorList>
    </citation>
    <scope>NUCLEOTIDE SEQUENCE [LARGE SCALE GENOMIC DNA]</scope>
</reference>